<name>A0A537LLG0_9BACT</name>
<dbReference type="SUPFAM" id="SSF56235">
    <property type="entry name" value="N-terminal nucleophile aminohydrolases (Ntn hydrolases)"/>
    <property type="match status" value="1"/>
</dbReference>
<dbReference type="EMBL" id="VBAJ01000081">
    <property type="protein sequence ID" value="TMJ08800.1"/>
    <property type="molecule type" value="Genomic_DNA"/>
</dbReference>
<gene>
    <name evidence="1" type="ORF">E6G99_03865</name>
</gene>
<dbReference type="PANTHER" id="PTHR43881">
    <property type="entry name" value="GAMMA-GLUTAMYLTRANSPEPTIDASE (AFU_ORTHOLOGUE AFUA_4G13580)"/>
    <property type="match status" value="1"/>
</dbReference>
<dbReference type="AlphaFoldDB" id="A0A537LLG0"/>
<accession>A0A537LLG0</accession>
<proteinExistence type="predicted"/>
<dbReference type="PANTHER" id="PTHR43881:SF1">
    <property type="entry name" value="GAMMA-GLUTAMYLTRANSPEPTIDASE (AFU_ORTHOLOGUE AFUA_4G13580)"/>
    <property type="match status" value="1"/>
</dbReference>
<comment type="caution">
    <text evidence="1">The sequence shown here is derived from an EMBL/GenBank/DDBJ whole genome shotgun (WGS) entry which is preliminary data.</text>
</comment>
<evidence type="ECO:0000313" key="2">
    <source>
        <dbReference type="Proteomes" id="UP000318661"/>
    </source>
</evidence>
<evidence type="ECO:0000313" key="1">
    <source>
        <dbReference type="EMBL" id="TMJ08800.1"/>
    </source>
</evidence>
<dbReference type="Proteomes" id="UP000318661">
    <property type="component" value="Unassembled WGS sequence"/>
</dbReference>
<reference evidence="1 2" key="1">
    <citation type="journal article" date="2019" name="Nat. Microbiol.">
        <title>Mediterranean grassland soil C-N compound turnover is dependent on rainfall and depth, and is mediated by genomically divergent microorganisms.</title>
        <authorList>
            <person name="Diamond S."/>
            <person name="Andeer P.F."/>
            <person name="Li Z."/>
            <person name="Crits-Christoph A."/>
            <person name="Burstein D."/>
            <person name="Anantharaman K."/>
            <person name="Lane K.R."/>
            <person name="Thomas B.C."/>
            <person name="Pan C."/>
            <person name="Northen T.R."/>
            <person name="Banfield J.F."/>
        </authorList>
    </citation>
    <scope>NUCLEOTIDE SEQUENCE [LARGE SCALE GENOMIC DNA]</scope>
    <source>
        <strain evidence="1">NP_2</strain>
    </source>
</reference>
<evidence type="ECO:0008006" key="3">
    <source>
        <dbReference type="Google" id="ProtNLM"/>
    </source>
</evidence>
<dbReference type="InterPro" id="IPR052896">
    <property type="entry name" value="GGT-like_enzyme"/>
</dbReference>
<dbReference type="PRINTS" id="PR01210">
    <property type="entry name" value="GGTRANSPTASE"/>
</dbReference>
<protein>
    <recommendedName>
        <fullName evidence="3">Gamma-glutamyltransferase</fullName>
    </recommendedName>
</protein>
<dbReference type="InterPro" id="IPR043137">
    <property type="entry name" value="GGT_ssub_C"/>
</dbReference>
<dbReference type="Gene3D" id="3.60.20.40">
    <property type="match status" value="1"/>
</dbReference>
<dbReference type="Pfam" id="PF01019">
    <property type="entry name" value="G_glu_transpept"/>
    <property type="match status" value="1"/>
</dbReference>
<sequence>MPAGPLAEKVGDTTYFCVADAQGNLVSYITSLSASFGCGEIVGGTGILLNNRAGRGFVLDERHPNCIGPGKRTMHTLMPFMALRDGVPYLAWGTPGGDGQPQWNTQVFTNIVDGGLAVQEAIERPRWFSFPGTDPATLSAAAELRMEAGFPVETAAALSARGHAIREMGEMESGGGSQAILIEDGVLYGGSDSRVDGCAIGY</sequence>
<dbReference type="InterPro" id="IPR029055">
    <property type="entry name" value="Ntn_hydrolases_N"/>
</dbReference>
<organism evidence="1 2">
    <name type="scientific">Candidatus Segetimicrobium genomatis</name>
    <dbReference type="NCBI Taxonomy" id="2569760"/>
    <lineage>
        <taxon>Bacteria</taxon>
        <taxon>Bacillati</taxon>
        <taxon>Candidatus Sysuimicrobiota</taxon>
        <taxon>Candidatus Sysuimicrobiia</taxon>
        <taxon>Candidatus Sysuimicrobiales</taxon>
        <taxon>Candidatus Segetimicrobiaceae</taxon>
        <taxon>Candidatus Segetimicrobium</taxon>
    </lineage>
</organism>